<dbReference type="PROSITE" id="PS00108">
    <property type="entry name" value="PROTEIN_KINASE_ST"/>
    <property type="match status" value="1"/>
</dbReference>
<dbReference type="PANTHER" id="PTHR43671">
    <property type="entry name" value="SERINE/THREONINE-PROTEIN KINASE NEK"/>
    <property type="match status" value="1"/>
</dbReference>
<evidence type="ECO:0000256" key="5">
    <source>
        <dbReference type="ARBA" id="ARBA00022777"/>
    </source>
</evidence>
<evidence type="ECO:0000256" key="3">
    <source>
        <dbReference type="ARBA" id="ARBA00022679"/>
    </source>
</evidence>
<name>A0A1I2ML70_9ACTN</name>
<dbReference type="Pfam" id="PF00069">
    <property type="entry name" value="Pkinase"/>
    <property type="match status" value="1"/>
</dbReference>
<evidence type="ECO:0000256" key="8">
    <source>
        <dbReference type="SAM" id="MobiDB-lite"/>
    </source>
</evidence>
<evidence type="ECO:0000256" key="4">
    <source>
        <dbReference type="ARBA" id="ARBA00022741"/>
    </source>
</evidence>
<dbReference type="CDD" id="cd14014">
    <property type="entry name" value="STKc_PknB_like"/>
    <property type="match status" value="1"/>
</dbReference>
<evidence type="ECO:0000313" key="12">
    <source>
        <dbReference type="Proteomes" id="UP000181942"/>
    </source>
</evidence>
<feature type="compositionally biased region" description="Low complexity" evidence="8">
    <location>
        <begin position="511"/>
        <end position="532"/>
    </location>
</feature>
<keyword evidence="5 11" id="KW-0418">Kinase</keyword>
<evidence type="ECO:0000256" key="1">
    <source>
        <dbReference type="ARBA" id="ARBA00010886"/>
    </source>
</evidence>
<keyword evidence="4 7" id="KW-0547">Nucleotide-binding</keyword>
<dbReference type="PROSITE" id="PS00107">
    <property type="entry name" value="PROTEIN_KINASE_ATP"/>
    <property type="match status" value="1"/>
</dbReference>
<dbReference type="Gene3D" id="3.30.200.20">
    <property type="entry name" value="Phosphorylase Kinase, domain 1"/>
    <property type="match status" value="1"/>
</dbReference>
<sequence>MGHHRTDIGVEWGVLSDGGADVESFQPLEDGDPRVVGGYRLVARLGSGGMGRVYLSHTPGGRAVAVKVIRPELAENAEFRKRFQAEVAAASRVHGLYTAPVVDSDTGGSMPWCATAYVPGPSLADAVRDHGPLPLDTVLRLIAGVAEALQAVHREGIVHRDLKPSNVLLAADGPRVIDFGVARAADATSVTMSGTALGTVAYMAPEQVLGGDAMPSADVFALGQTAVFAATGGAAFGDGDPHAVLYRVVHEEPDLSRVPVEIRELVARCLRKPAAERPSVEEVIRSVQTIQADLGAEARSASGAWLSGELAAGIAARAEGADRARAEAVADAHSSGTSGASGAAGAFGPAGSGAFGPAGPAGPSGPGAFGPPMAYSPTAPSHAALPGPFVMGPGAAPGPYAPHPWQQPQEPDAARTSSVGTGGKGRKARGWVWAAAAVVLVAGGAAAALLLVPGDGDKNDNRAQDVAASQSATSAEASPSASGSPSPRASKKPKTAKSALPPGPSGPPTPTRTATSAPPTVASSKPAAPTAPVPVTYSGIRMTASHDLYLADTPVRSKADTGTSDEDLTYAVYSSGAVLAPGTDSGSSLALLPVGRQGSLDACKAATGYKSYIWVKDLSVGQQMCVVSGTGHVGLVTYRGSSGTTYATLDVKVWRNAA</sequence>
<feature type="region of interest" description="Disordered" evidence="8">
    <location>
        <begin position="386"/>
        <end position="427"/>
    </location>
</feature>
<organism evidence="11 12">
    <name type="scientific">Streptomyces mirabilis</name>
    <dbReference type="NCBI Taxonomy" id="68239"/>
    <lineage>
        <taxon>Bacteria</taxon>
        <taxon>Bacillati</taxon>
        <taxon>Actinomycetota</taxon>
        <taxon>Actinomycetes</taxon>
        <taxon>Kitasatosporales</taxon>
        <taxon>Streptomycetaceae</taxon>
        <taxon>Streptomyces</taxon>
    </lineage>
</organism>
<dbReference type="InterPro" id="IPR008271">
    <property type="entry name" value="Ser/Thr_kinase_AS"/>
</dbReference>
<evidence type="ECO:0000256" key="7">
    <source>
        <dbReference type="PROSITE-ProRule" id="PRU10141"/>
    </source>
</evidence>
<feature type="domain" description="Protein kinase" evidence="10">
    <location>
        <begin position="39"/>
        <end position="290"/>
    </location>
</feature>
<accession>A0A1I2ML70</accession>
<dbReference type="PANTHER" id="PTHR43671:SF13">
    <property type="entry name" value="SERINE_THREONINE-PROTEIN KINASE NEK2"/>
    <property type="match status" value="1"/>
</dbReference>
<keyword evidence="9" id="KW-1133">Transmembrane helix</keyword>
<evidence type="ECO:0000313" key="11">
    <source>
        <dbReference type="EMBL" id="SFF91838.1"/>
    </source>
</evidence>
<dbReference type="GO" id="GO:0004674">
    <property type="term" value="F:protein serine/threonine kinase activity"/>
    <property type="evidence" value="ECO:0007669"/>
    <property type="project" value="UniProtKB-KW"/>
</dbReference>
<dbReference type="AlphaFoldDB" id="A0A1I2ML70"/>
<keyword evidence="9" id="KW-0472">Membrane</keyword>
<evidence type="ECO:0000256" key="6">
    <source>
        <dbReference type="ARBA" id="ARBA00022840"/>
    </source>
</evidence>
<keyword evidence="6 7" id="KW-0067">ATP-binding</keyword>
<evidence type="ECO:0000259" key="10">
    <source>
        <dbReference type="PROSITE" id="PS50011"/>
    </source>
</evidence>
<dbReference type="InterPro" id="IPR017441">
    <property type="entry name" value="Protein_kinase_ATP_BS"/>
</dbReference>
<evidence type="ECO:0000256" key="2">
    <source>
        <dbReference type="ARBA" id="ARBA00012513"/>
    </source>
</evidence>
<dbReference type="GO" id="GO:0005524">
    <property type="term" value="F:ATP binding"/>
    <property type="evidence" value="ECO:0007669"/>
    <property type="project" value="UniProtKB-UniRule"/>
</dbReference>
<feature type="compositionally biased region" description="Pro residues" evidence="8">
    <location>
        <begin position="501"/>
        <end position="510"/>
    </location>
</feature>
<feature type="transmembrane region" description="Helical" evidence="9">
    <location>
        <begin position="431"/>
        <end position="452"/>
    </location>
</feature>
<keyword evidence="3" id="KW-0808">Transferase</keyword>
<dbReference type="SMART" id="SM00220">
    <property type="entry name" value="S_TKc"/>
    <property type="match status" value="1"/>
</dbReference>
<dbReference type="PROSITE" id="PS50011">
    <property type="entry name" value="PROTEIN_KINASE_DOM"/>
    <property type="match status" value="1"/>
</dbReference>
<feature type="compositionally biased region" description="Low complexity" evidence="8">
    <location>
        <begin position="467"/>
        <end position="488"/>
    </location>
</feature>
<dbReference type="InterPro" id="IPR011009">
    <property type="entry name" value="Kinase-like_dom_sf"/>
</dbReference>
<feature type="binding site" evidence="7">
    <location>
        <position position="67"/>
    </location>
    <ligand>
        <name>ATP</name>
        <dbReference type="ChEBI" id="CHEBI:30616"/>
    </ligand>
</feature>
<gene>
    <name evidence="11" type="ORF">SAMN02787118_113220</name>
</gene>
<keyword evidence="11" id="KW-0723">Serine/threonine-protein kinase</keyword>
<comment type="similarity">
    <text evidence="1">Belongs to the protein kinase superfamily. NEK Ser/Thr protein kinase family. NIMA subfamily.</text>
</comment>
<dbReference type="OrthoDB" id="9762169at2"/>
<dbReference type="InterPro" id="IPR000719">
    <property type="entry name" value="Prot_kinase_dom"/>
</dbReference>
<feature type="region of interest" description="Disordered" evidence="8">
    <location>
        <begin position="460"/>
        <end position="532"/>
    </location>
</feature>
<dbReference type="EC" id="2.7.11.1" evidence="2"/>
<dbReference type="Proteomes" id="UP000181942">
    <property type="component" value="Unassembled WGS sequence"/>
</dbReference>
<reference evidence="11 12" key="1">
    <citation type="submission" date="2016-10" db="EMBL/GenBank/DDBJ databases">
        <authorList>
            <person name="de Groot N.N."/>
        </authorList>
    </citation>
    <scope>NUCLEOTIDE SEQUENCE [LARGE SCALE GENOMIC DNA]</scope>
    <source>
        <strain evidence="11 12">OK461</strain>
    </source>
</reference>
<protein>
    <recommendedName>
        <fullName evidence="2">non-specific serine/threonine protein kinase</fullName>
        <ecNumber evidence="2">2.7.11.1</ecNumber>
    </recommendedName>
</protein>
<dbReference type="Gene3D" id="1.10.510.10">
    <property type="entry name" value="Transferase(Phosphotransferase) domain 1"/>
    <property type="match status" value="1"/>
</dbReference>
<keyword evidence="9" id="KW-0812">Transmembrane</keyword>
<proteinExistence type="inferred from homology"/>
<dbReference type="EMBL" id="FONR01000013">
    <property type="protein sequence ID" value="SFF91838.1"/>
    <property type="molecule type" value="Genomic_DNA"/>
</dbReference>
<dbReference type="SUPFAM" id="SSF56112">
    <property type="entry name" value="Protein kinase-like (PK-like)"/>
    <property type="match status" value="1"/>
</dbReference>
<evidence type="ECO:0000256" key="9">
    <source>
        <dbReference type="SAM" id="Phobius"/>
    </source>
</evidence>
<dbReference type="InterPro" id="IPR050660">
    <property type="entry name" value="NEK_Ser/Thr_kinase"/>
</dbReference>